<dbReference type="EMBL" id="VKHT01000409">
    <property type="protein sequence ID" value="MBB0245151.1"/>
    <property type="molecule type" value="Genomic_DNA"/>
</dbReference>
<sequence length="161" mass="17171">MMDSRASVSTHHTPPASGAEESAWRFTVAPVDASVPQIRRAVRALVRERGAPVSEDLLHGVLLILSELVTNGVRHAALLTPEIGVEVAFGGGWIRVSVEDRHPYRPTALYAEPDRERTGGRGLLLVREISAEAGGTCGVEPTPLGGKVVWAAMPMAPVPVR</sequence>
<organism evidence="4 5">
    <name type="scientific">Streptomyces alkaliphilus</name>
    <dbReference type="NCBI Taxonomy" id="1472722"/>
    <lineage>
        <taxon>Bacteria</taxon>
        <taxon>Bacillati</taxon>
        <taxon>Actinomycetota</taxon>
        <taxon>Actinomycetes</taxon>
        <taxon>Kitasatosporales</taxon>
        <taxon>Streptomycetaceae</taxon>
        <taxon>Streptomyces</taxon>
    </lineage>
</organism>
<keyword evidence="1" id="KW-0808">Transferase</keyword>
<keyword evidence="4" id="KW-0547">Nucleotide-binding</keyword>
<evidence type="ECO:0000259" key="3">
    <source>
        <dbReference type="Pfam" id="PF13581"/>
    </source>
</evidence>
<reference evidence="5" key="1">
    <citation type="submission" date="2019-10" db="EMBL/GenBank/DDBJ databases">
        <title>Streptomyces sp. nov., a novel actinobacterium isolated from alkaline environment.</title>
        <authorList>
            <person name="Golinska P."/>
        </authorList>
    </citation>
    <scope>NUCLEOTIDE SEQUENCE [LARGE SCALE GENOMIC DNA]</scope>
    <source>
        <strain evidence="5">DSM 42118</strain>
    </source>
</reference>
<dbReference type="GO" id="GO:0005524">
    <property type="term" value="F:ATP binding"/>
    <property type="evidence" value="ECO:0007669"/>
    <property type="project" value="UniProtKB-KW"/>
</dbReference>
<dbReference type="Proteomes" id="UP000538929">
    <property type="component" value="Unassembled WGS sequence"/>
</dbReference>
<dbReference type="PANTHER" id="PTHR35526:SF3">
    <property type="entry name" value="ANTI-SIGMA-F FACTOR RSBW"/>
    <property type="match status" value="1"/>
</dbReference>
<dbReference type="AlphaFoldDB" id="A0A7W3TE36"/>
<keyword evidence="5" id="KW-1185">Reference proteome</keyword>
<name>A0A7W3TE36_9ACTN</name>
<evidence type="ECO:0000256" key="1">
    <source>
        <dbReference type="ARBA" id="ARBA00022527"/>
    </source>
</evidence>
<feature type="domain" description="Histidine kinase/HSP90-like ATPase" evidence="3">
    <location>
        <begin position="33"/>
        <end position="132"/>
    </location>
</feature>
<dbReference type="Gene3D" id="3.30.565.10">
    <property type="entry name" value="Histidine kinase-like ATPase, C-terminal domain"/>
    <property type="match status" value="1"/>
</dbReference>
<gene>
    <name evidence="4" type="ORF">FNQ90_13810</name>
</gene>
<evidence type="ECO:0000313" key="4">
    <source>
        <dbReference type="EMBL" id="MBB0245151.1"/>
    </source>
</evidence>
<dbReference type="SUPFAM" id="SSF55874">
    <property type="entry name" value="ATPase domain of HSP90 chaperone/DNA topoisomerase II/histidine kinase"/>
    <property type="match status" value="1"/>
</dbReference>
<dbReference type="InterPro" id="IPR003594">
    <property type="entry name" value="HATPase_dom"/>
</dbReference>
<evidence type="ECO:0000313" key="5">
    <source>
        <dbReference type="Proteomes" id="UP000538929"/>
    </source>
</evidence>
<dbReference type="GO" id="GO:0004674">
    <property type="term" value="F:protein serine/threonine kinase activity"/>
    <property type="evidence" value="ECO:0007669"/>
    <property type="project" value="UniProtKB-KW"/>
</dbReference>
<keyword evidence="1" id="KW-0723">Serine/threonine-protein kinase</keyword>
<feature type="region of interest" description="Disordered" evidence="2">
    <location>
        <begin position="1"/>
        <end position="22"/>
    </location>
</feature>
<keyword evidence="4" id="KW-0067">ATP-binding</keyword>
<accession>A0A7W3TE36</accession>
<comment type="caution">
    <text evidence="4">The sequence shown here is derived from an EMBL/GenBank/DDBJ whole genome shotgun (WGS) entry which is preliminary data.</text>
</comment>
<dbReference type="InterPro" id="IPR050267">
    <property type="entry name" value="Anti-sigma-factor_SerPK"/>
</dbReference>
<dbReference type="PANTHER" id="PTHR35526">
    <property type="entry name" value="ANTI-SIGMA-F FACTOR RSBW-RELATED"/>
    <property type="match status" value="1"/>
</dbReference>
<dbReference type="CDD" id="cd16936">
    <property type="entry name" value="HATPase_RsbW-like"/>
    <property type="match status" value="1"/>
</dbReference>
<feature type="compositionally biased region" description="Polar residues" evidence="2">
    <location>
        <begin position="1"/>
        <end position="12"/>
    </location>
</feature>
<protein>
    <submittedName>
        <fullName evidence="4">ATP-binding protein</fullName>
    </submittedName>
</protein>
<proteinExistence type="predicted"/>
<dbReference type="Pfam" id="PF13581">
    <property type="entry name" value="HATPase_c_2"/>
    <property type="match status" value="1"/>
</dbReference>
<keyword evidence="1" id="KW-0418">Kinase</keyword>
<dbReference type="InterPro" id="IPR036890">
    <property type="entry name" value="HATPase_C_sf"/>
</dbReference>
<evidence type="ECO:0000256" key="2">
    <source>
        <dbReference type="SAM" id="MobiDB-lite"/>
    </source>
</evidence>